<name>A0A4U9RPS5_HATHI</name>
<evidence type="ECO:0000259" key="4">
    <source>
        <dbReference type="PROSITE" id="PS50995"/>
    </source>
</evidence>
<organism evidence="5 6">
    <name type="scientific">Hathewaya histolytica</name>
    <name type="common">Clostridium histolyticum</name>
    <dbReference type="NCBI Taxonomy" id="1498"/>
    <lineage>
        <taxon>Bacteria</taxon>
        <taxon>Bacillati</taxon>
        <taxon>Bacillota</taxon>
        <taxon>Clostridia</taxon>
        <taxon>Eubacteriales</taxon>
        <taxon>Clostridiaceae</taxon>
        <taxon>Hathewaya</taxon>
    </lineage>
</organism>
<dbReference type="InterPro" id="IPR036388">
    <property type="entry name" value="WH-like_DNA-bd_sf"/>
</dbReference>
<dbReference type="PANTHER" id="PTHR42756:SF1">
    <property type="entry name" value="TRANSCRIPTIONAL REPRESSOR OF EMRAB OPERON"/>
    <property type="match status" value="1"/>
</dbReference>
<dbReference type="Gene3D" id="1.10.10.10">
    <property type="entry name" value="Winged helix-like DNA-binding domain superfamily/Winged helix DNA-binding domain"/>
    <property type="match status" value="1"/>
</dbReference>
<keyword evidence="6" id="KW-1185">Reference proteome</keyword>
<dbReference type="PROSITE" id="PS50995">
    <property type="entry name" value="HTH_MARR_2"/>
    <property type="match status" value="1"/>
</dbReference>
<keyword evidence="2" id="KW-0238">DNA-binding</keyword>
<keyword evidence="3" id="KW-0804">Transcription</keyword>
<gene>
    <name evidence="5" type="ORF">NCTC503_02145</name>
</gene>
<reference evidence="5 6" key="1">
    <citation type="submission" date="2019-05" db="EMBL/GenBank/DDBJ databases">
        <authorList>
            <consortium name="Pathogen Informatics"/>
        </authorList>
    </citation>
    <scope>NUCLEOTIDE SEQUENCE [LARGE SCALE GENOMIC DNA]</scope>
    <source>
        <strain evidence="5 6">NCTC503</strain>
    </source>
</reference>
<dbReference type="Pfam" id="PF12802">
    <property type="entry name" value="MarR_2"/>
    <property type="match status" value="1"/>
</dbReference>
<evidence type="ECO:0000313" key="6">
    <source>
        <dbReference type="Proteomes" id="UP000308489"/>
    </source>
</evidence>
<dbReference type="InterPro" id="IPR036390">
    <property type="entry name" value="WH_DNA-bd_sf"/>
</dbReference>
<dbReference type="RefSeq" id="WP_138210711.1">
    <property type="nucleotide sequence ID" value="NZ_CBCRUQ010000013.1"/>
</dbReference>
<evidence type="ECO:0000313" key="5">
    <source>
        <dbReference type="EMBL" id="VTQ93608.1"/>
    </source>
</evidence>
<dbReference type="Proteomes" id="UP000308489">
    <property type="component" value="Chromosome 1"/>
</dbReference>
<keyword evidence="1" id="KW-0805">Transcription regulation</keyword>
<dbReference type="SUPFAM" id="SSF46785">
    <property type="entry name" value="Winged helix' DNA-binding domain"/>
    <property type="match status" value="1"/>
</dbReference>
<proteinExistence type="predicted"/>
<dbReference type="EMBL" id="LR590481">
    <property type="protein sequence ID" value="VTQ93608.1"/>
    <property type="molecule type" value="Genomic_DNA"/>
</dbReference>
<accession>A0A4U9RPS5</accession>
<dbReference type="SMART" id="SM00347">
    <property type="entry name" value="HTH_MARR"/>
    <property type="match status" value="1"/>
</dbReference>
<dbReference type="KEGG" id="hhw:NCTC503_02145"/>
<sequence>MSFYKEESSIFYIYFQIIKKYKKYMEKLLADFELAPSEIDVLTFLVNNSDKNITASDISMCRGISKGLVSRAVHSLVIKKIIELKENPEDGRSVYLRIVDEEDNLIKEVKKINEKFKTQLVKGIDSKDFQIFLEINNKMLNNIKSIEIE</sequence>
<evidence type="ECO:0000256" key="2">
    <source>
        <dbReference type="ARBA" id="ARBA00023125"/>
    </source>
</evidence>
<dbReference type="GO" id="GO:0003700">
    <property type="term" value="F:DNA-binding transcription factor activity"/>
    <property type="evidence" value="ECO:0007669"/>
    <property type="project" value="InterPro"/>
</dbReference>
<dbReference type="InterPro" id="IPR000835">
    <property type="entry name" value="HTH_MarR-typ"/>
</dbReference>
<evidence type="ECO:0000256" key="1">
    <source>
        <dbReference type="ARBA" id="ARBA00023015"/>
    </source>
</evidence>
<feature type="domain" description="HTH marR-type" evidence="4">
    <location>
        <begin position="7"/>
        <end position="141"/>
    </location>
</feature>
<dbReference type="PANTHER" id="PTHR42756">
    <property type="entry name" value="TRANSCRIPTIONAL REGULATOR, MARR"/>
    <property type="match status" value="1"/>
</dbReference>
<dbReference type="GO" id="GO:0003677">
    <property type="term" value="F:DNA binding"/>
    <property type="evidence" value="ECO:0007669"/>
    <property type="project" value="UniProtKB-KW"/>
</dbReference>
<protein>
    <submittedName>
        <fullName evidence="5">MarR family transcriptional regulator</fullName>
    </submittedName>
</protein>
<evidence type="ECO:0000256" key="3">
    <source>
        <dbReference type="ARBA" id="ARBA00023163"/>
    </source>
</evidence>
<dbReference type="OrthoDB" id="9795441at2"/>
<dbReference type="AlphaFoldDB" id="A0A4U9RPS5"/>